<proteinExistence type="predicted"/>
<accession>A0ABW6BUG8</accession>
<sequence>MKPIYLIAGGVGLFLLMNKINATKNAVDGLKVFVTNPAKPRVSNGMLLIDVMVNVSNASSQTLPIQAMQVSAFRQSGNAWVEFASSTPDLTNIVFKPFQTTRFPVTMQTSLLTVGMEVFEILMKGGSGKFKFSVSPTFMGVKIPPITTDVFEFNAGAFIPKGTQKA</sequence>
<dbReference type="EMBL" id="JBHUOX010000009">
    <property type="protein sequence ID" value="MFD3001445.1"/>
    <property type="molecule type" value="Genomic_DNA"/>
</dbReference>
<reference evidence="2" key="1">
    <citation type="journal article" date="2019" name="Int. J. Syst. Evol. Microbiol.">
        <title>The Global Catalogue of Microorganisms (GCM) 10K type strain sequencing project: providing services to taxonomists for standard genome sequencing and annotation.</title>
        <authorList>
            <consortium name="The Broad Institute Genomics Platform"/>
            <consortium name="The Broad Institute Genome Sequencing Center for Infectious Disease"/>
            <person name="Wu L."/>
            <person name="Ma J."/>
        </authorList>
    </citation>
    <scope>NUCLEOTIDE SEQUENCE [LARGE SCALE GENOMIC DNA]</scope>
    <source>
        <strain evidence="2">KCTC 23984</strain>
    </source>
</reference>
<comment type="caution">
    <text evidence="1">The sequence shown here is derived from an EMBL/GenBank/DDBJ whole genome shotgun (WGS) entry which is preliminary data.</text>
</comment>
<evidence type="ECO:0008006" key="3">
    <source>
        <dbReference type="Google" id="ProtNLM"/>
    </source>
</evidence>
<keyword evidence="2" id="KW-1185">Reference proteome</keyword>
<evidence type="ECO:0000313" key="2">
    <source>
        <dbReference type="Proteomes" id="UP001597641"/>
    </source>
</evidence>
<dbReference type="RefSeq" id="WP_377485547.1">
    <property type="nucleotide sequence ID" value="NZ_JBHUOX010000009.1"/>
</dbReference>
<name>A0ABW6BUG8_9BACT</name>
<dbReference type="Proteomes" id="UP001597641">
    <property type="component" value="Unassembled WGS sequence"/>
</dbReference>
<gene>
    <name evidence="1" type="ORF">ACFS7Z_13820</name>
</gene>
<evidence type="ECO:0000313" key="1">
    <source>
        <dbReference type="EMBL" id="MFD3001445.1"/>
    </source>
</evidence>
<organism evidence="1 2">
    <name type="scientific">Pontibacter toksunensis</name>
    <dbReference type="NCBI Taxonomy" id="1332631"/>
    <lineage>
        <taxon>Bacteria</taxon>
        <taxon>Pseudomonadati</taxon>
        <taxon>Bacteroidota</taxon>
        <taxon>Cytophagia</taxon>
        <taxon>Cytophagales</taxon>
        <taxon>Hymenobacteraceae</taxon>
        <taxon>Pontibacter</taxon>
    </lineage>
</organism>
<protein>
    <recommendedName>
        <fullName evidence="3">Late embryogenesis abundant protein</fullName>
    </recommendedName>
</protein>